<comment type="caution">
    <text evidence="8">The sequence shown here is derived from an EMBL/GenBank/DDBJ whole genome shotgun (WGS) entry which is preliminary data.</text>
</comment>
<dbReference type="InterPro" id="IPR001179">
    <property type="entry name" value="PPIase_FKBP_dom"/>
</dbReference>
<accession>A0ABD3MVL5</accession>
<feature type="region of interest" description="Disordered" evidence="6">
    <location>
        <begin position="56"/>
        <end position="80"/>
    </location>
</feature>
<gene>
    <name evidence="8" type="ORF">ACHAWO_003139</name>
</gene>
<proteinExistence type="predicted"/>
<feature type="domain" description="PPIase FKBP-type" evidence="7">
    <location>
        <begin position="136"/>
        <end position="251"/>
    </location>
</feature>
<dbReference type="GO" id="GO:0003755">
    <property type="term" value="F:peptidyl-prolyl cis-trans isomerase activity"/>
    <property type="evidence" value="ECO:0007669"/>
    <property type="project" value="UniProtKB-KW"/>
</dbReference>
<dbReference type="EC" id="5.2.1.8" evidence="2 5"/>
<protein>
    <recommendedName>
        <fullName evidence="2 5">peptidylprolyl isomerase</fullName>
        <ecNumber evidence="2 5">5.2.1.8</ecNumber>
    </recommendedName>
</protein>
<evidence type="ECO:0000256" key="3">
    <source>
        <dbReference type="ARBA" id="ARBA00023110"/>
    </source>
</evidence>
<dbReference type="EMBL" id="JALLPJ020001359">
    <property type="protein sequence ID" value="KAL3767742.1"/>
    <property type="molecule type" value="Genomic_DNA"/>
</dbReference>
<dbReference type="PANTHER" id="PTHR43811">
    <property type="entry name" value="FKBP-TYPE PEPTIDYL-PROLYL CIS-TRANS ISOMERASE FKPA"/>
    <property type="match status" value="1"/>
</dbReference>
<name>A0ABD3MVL5_9STRA</name>
<keyword evidence="9" id="KW-1185">Reference proteome</keyword>
<comment type="catalytic activity">
    <reaction evidence="1 5">
        <text>[protein]-peptidylproline (omega=180) = [protein]-peptidylproline (omega=0)</text>
        <dbReference type="Rhea" id="RHEA:16237"/>
        <dbReference type="Rhea" id="RHEA-COMP:10747"/>
        <dbReference type="Rhea" id="RHEA-COMP:10748"/>
        <dbReference type="ChEBI" id="CHEBI:83833"/>
        <dbReference type="ChEBI" id="CHEBI:83834"/>
        <dbReference type="EC" id="5.2.1.8"/>
    </reaction>
</comment>
<evidence type="ECO:0000256" key="1">
    <source>
        <dbReference type="ARBA" id="ARBA00000971"/>
    </source>
</evidence>
<evidence type="ECO:0000259" key="7">
    <source>
        <dbReference type="PROSITE" id="PS50059"/>
    </source>
</evidence>
<evidence type="ECO:0000256" key="4">
    <source>
        <dbReference type="ARBA" id="ARBA00023235"/>
    </source>
</evidence>
<evidence type="ECO:0000313" key="9">
    <source>
        <dbReference type="Proteomes" id="UP001530400"/>
    </source>
</evidence>
<dbReference type="PANTHER" id="PTHR43811:SF19">
    <property type="entry name" value="39 KDA FK506-BINDING NUCLEAR PROTEIN"/>
    <property type="match status" value="1"/>
</dbReference>
<dbReference type="Pfam" id="PF00254">
    <property type="entry name" value="FKBP_C"/>
    <property type="match status" value="1"/>
</dbReference>
<reference evidence="8 9" key="1">
    <citation type="submission" date="2024-10" db="EMBL/GenBank/DDBJ databases">
        <title>Updated reference genomes for cyclostephanoid diatoms.</title>
        <authorList>
            <person name="Roberts W.R."/>
            <person name="Alverson A.J."/>
        </authorList>
    </citation>
    <scope>NUCLEOTIDE SEQUENCE [LARGE SCALE GENOMIC DNA]</scope>
    <source>
        <strain evidence="8 9">AJA010-31</strain>
    </source>
</reference>
<evidence type="ECO:0000313" key="8">
    <source>
        <dbReference type="EMBL" id="KAL3767742.1"/>
    </source>
</evidence>
<keyword evidence="4 5" id="KW-0413">Isomerase</keyword>
<keyword evidence="3 5" id="KW-0697">Rotamase</keyword>
<organism evidence="8 9">
    <name type="scientific">Cyclotella atomus</name>
    <dbReference type="NCBI Taxonomy" id="382360"/>
    <lineage>
        <taxon>Eukaryota</taxon>
        <taxon>Sar</taxon>
        <taxon>Stramenopiles</taxon>
        <taxon>Ochrophyta</taxon>
        <taxon>Bacillariophyta</taxon>
        <taxon>Coscinodiscophyceae</taxon>
        <taxon>Thalassiosirophycidae</taxon>
        <taxon>Stephanodiscales</taxon>
        <taxon>Stephanodiscaceae</taxon>
        <taxon>Cyclotella</taxon>
    </lineage>
</organism>
<dbReference type="Gene3D" id="3.10.50.40">
    <property type="match status" value="1"/>
</dbReference>
<dbReference type="Proteomes" id="UP001530400">
    <property type="component" value="Unassembled WGS sequence"/>
</dbReference>
<sequence>MLKPIIASAILIGTTTAFVAPIPLTARDTKLHLSNNDLTRKNFIALTTATIASTTLPPPSSALVKGNAPPPKKKPEEGERKCRNVEECQEMAEKQEAARQQAALQDAEASGIKPVVVGGTKYLELESGDGVKAKEGDSVEVYFKVLKLGKRSYDGLSGEGTVVFSRGYGLEDDEKVAGDHSFKFTVGNINVIQALNDAIPGMQVGSLRRISILPQKGWNKNTKQCDGGPGGSGAGGDLKTDYVVVPTATMVEQEACFDKNKLPFPQTYAQERRMAQRFDQSLIMEVRLVNVL</sequence>
<evidence type="ECO:0000256" key="6">
    <source>
        <dbReference type="SAM" id="MobiDB-lite"/>
    </source>
</evidence>
<dbReference type="PROSITE" id="PS50059">
    <property type="entry name" value="FKBP_PPIASE"/>
    <property type="match status" value="1"/>
</dbReference>
<dbReference type="InterPro" id="IPR046357">
    <property type="entry name" value="PPIase_dom_sf"/>
</dbReference>
<dbReference type="SUPFAM" id="SSF54534">
    <property type="entry name" value="FKBP-like"/>
    <property type="match status" value="1"/>
</dbReference>
<dbReference type="AlphaFoldDB" id="A0ABD3MVL5"/>
<evidence type="ECO:0000256" key="2">
    <source>
        <dbReference type="ARBA" id="ARBA00013194"/>
    </source>
</evidence>
<evidence type="ECO:0000256" key="5">
    <source>
        <dbReference type="PROSITE-ProRule" id="PRU00277"/>
    </source>
</evidence>